<dbReference type="RefSeq" id="WP_012518316.1">
    <property type="nucleotide sequence ID" value="NC_011138.3"/>
</dbReference>
<dbReference type="Gene3D" id="3.40.50.150">
    <property type="entry name" value="Vaccinia Virus protein VP39"/>
    <property type="match status" value="1"/>
</dbReference>
<gene>
    <name evidence="2" type="ordered locus">MADE_1009235</name>
</gene>
<dbReference type="GO" id="GO:0008168">
    <property type="term" value="F:methyltransferase activity"/>
    <property type="evidence" value="ECO:0007669"/>
    <property type="project" value="UniProtKB-KW"/>
</dbReference>
<dbReference type="HOGENOM" id="CLU_060397_3_0_6"/>
<organism evidence="2 3">
    <name type="scientific">Alteromonas mediterranea (strain DSM 17117 / CIP 110805 / LMG 28347 / Deep ecotype)</name>
    <dbReference type="NCBI Taxonomy" id="1774373"/>
    <lineage>
        <taxon>Bacteria</taxon>
        <taxon>Pseudomonadati</taxon>
        <taxon>Pseudomonadota</taxon>
        <taxon>Gammaproteobacteria</taxon>
        <taxon>Alteromonadales</taxon>
        <taxon>Alteromonadaceae</taxon>
        <taxon>Alteromonas/Salinimonas group</taxon>
        <taxon>Alteromonas</taxon>
    </lineage>
</organism>
<keyword evidence="2" id="KW-0808">Transferase</keyword>
<feature type="domain" description="Methyltransferase" evidence="1">
    <location>
        <begin position="45"/>
        <end position="134"/>
    </location>
</feature>
<keyword evidence="2" id="KW-0489">Methyltransferase</keyword>
<dbReference type="Pfam" id="PF13649">
    <property type="entry name" value="Methyltransf_25"/>
    <property type="match status" value="1"/>
</dbReference>
<reference evidence="2 3" key="2">
    <citation type="journal article" date="2015" name="Antonie Van Leeuwenhoek">
        <title>Ecophysiological diversity of a novel member of the genus Alteromonas, and description of Alteromonas mediterranea sp. nov.</title>
        <authorList>
            <person name="Ivanova E.P."/>
            <person name="Lopez-Perez M."/>
            <person name="Zabalos M."/>
            <person name="Nguyen S.H."/>
            <person name="Webb H.K."/>
            <person name="Ryan J."/>
            <person name="Lagutin K."/>
            <person name="Vyssotski M."/>
            <person name="Crawford R.J."/>
            <person name="Rodriguez-Valera F."/>
        </authorList>
    </citation>
    <scope>NUCLEOTIDE SEQUENCE [LARGE SCALE GENOMIC DNA]</scope>
    <source>
        <strain evidence="3">DSM 17117 / CIP 110805 / LMG 28347 / Deep ecotype</strain>
    </source>
</reference>
<proteinExistence type="predicted"/>
<sequence length="200" mass="22480">MNPIQQASNYDKIAEHWNSDRFNRENGISQHKRALNFAPKTGKAIDVGCGSSGRIIDLLLKYGYDVEGLDLSAEMLRLAKIRHPKVIFHHADICNWVPSNKFAFISAWDSIWHVPLENQESVISKLLEHLEVDGVIIFTSGAVDEKGDGSNPFLGQDLYHAALGIPALLKLLESHNCVCRHLENDDFPNKHLYVVAQKRA</sequence>
<keyword evidence="3" id="KW-1185">Reference proteome</keyword>
<name>F2GB79_ALTMD</name>
<dbReference type="PANTHER" id="PTHR43667">
    <property type="entry name" value="CYCLOPROPANE-FATTY-ACYL-PHOSPHOLIPID SYNTHASE"/>
    <property type="match status" value="1"/>
</dbReference>
<dbReference type="InterPro" id="IPR029063">
    <property type="entry name" value="SAM-dependent_MTases_sf"/>
</dbReference>
<evidence type="ECO:0000313" key="3">
    <source>
        <dbReference type="Proteomes" id="UP000001870"/>
    </source>
</evidence>
<dbReference type="SUPFAM" id="SSF53335">
    <property type="entry name" value="S-adenosyl-L-methionine-dependent methyltransferases"/>
    <property type="match status" value="1"/>
</dbReference>
<evidence type="ECO:0000259" key="1">
    <source>
        <dbReference type="Pfam" id="PF13649"/>
    </source>
</evidence>
<dbReference type="KEGG" id="amc:MADE_1009235"/>
<dbReference type="Proteomes" id="UP000001870">
    <property type="component" value="Chromosome"/>
</dbReference>
<dbReference type="InterPro" id="IPR050723">
    <property type="entry name" value="CFA/CMAS"/>
</dbReference>
<dbReference type="PANTHER" id="PTHR43667:SF2">
    <property type="entry name" value="FATTY ACID C-METHYL TRANSFERASE"/>
    <property type="match status" value="1"/>
</dbReference>
<evidence type="ECO:0000313" key="2">
    <source>
        <dbReference type="EMBL" id="AEA97985.1"/>
    </source>
</evidence>
<dbReference type="AlphaFoldDB" id="F2GB79"/>
<dbReference type="InterPro" id="IPR041698">
    <property type="entry name" value="Methyltransf_25"/>
</dbReference>
<accession>F2GB79</accession>
<dbReference type="CDD" id="cd02440">
    <property type="entry name" value="AdoMet_MTases"/>
    <property type="match status" value="1"/>
</dbReference>
<dbReference type="GO" id="GO:0032259">
    <property type="term" value="P:methylation"/>
    <property type="evidence" value="ECO:0007669"/>
    <property type="project" value="UniProtKB-KW"/>
</dbReference>
<reference evidence="2 3" key="1">
    <citation type="journal article" date="2008" name="ISME J.">
        <title>Comparative genomics of two ecotypes of the marine planktonic copiotroph Alteromonas macleodii suggests alternative lifestyles associated with different kinds of particulate organic matter.</title>
        <authorList>
            <person name="Ivars-Martinez E."/>
            <person name="Martin-Cuadrado A.B."/>
            <person name="D'Auria G."/>
            <person name="Mira A."/>
            <person name="Ferriera S."/>
            <person name="Johnson J."/>
            <person name="Friedman R."/>
            <person name="Rodriguez-Valera F."/>
        </authorList>
    </citation>
    <scope>NUCLEOTIDE SEQUENCE [LARGE SCALE GENOMIC DNA]</scope>
    <source>
        <strain evidence="3">DSM 17117 / CIP 110805 / LMG 28347 / Deep ecotype</strain>
    </source>
</reference>
<protein>
    <submittedName>
        <fullName evidence="2">Type 11 methyltransferase</fullName>
    </submittedName>
</protein>
<dbReference type="EMBL" id="CP001103">
    <property type="protein sequence ID" value="AEA97985.1"/>
    <property type="molecule type" value="Genomic_DNA"/>
</dbReference>